<sequence length="90" mass="10126">MPAERQAKIAMCKKFNSFGKSFVLTKRPFAGQKNLNINKPLLSTMLRHIVMWTLCEEAMGNSAGKNACLIKEKLEGLYGKIPEILSIRVE</sequence>
<accession>A0AA96V6K0</accession>
<keyword evidence="3" id="KW-1185">Reference proteome</keyword>
<proteinExistence type="predicted"/>
<protein>
    <recommendedName>
        <fullName evidence="1">Stress-response A/B barrel domain-containing protein</fullName>
    </recommendedName>
</protein>
<dbReference type="AlphaFoldDB" id="A0AA96V6K0"/>
<organism evidence="2 3">
    <name type="scientific">Methanolapillus ohkumae</name>
    <dbReference type="NCBI Taxonomy" id="3028298"/>
    <lineage>
        <taxon>Archaea</taxon>
        <taxon>Methanobacteriati</taxon>
        <taxon>Methanobacteriota</taxon>
        <taxon>Stenosarchaea group</taxon>
        <taxon>Methanomicrobia</taxon>
        <taxon>Methanosarcinales</taxon>
        <taxon>Methanosarcinaceae</taxon>
        <taxon>Methanolapillus</taxon>
    </lineage>
</organism>
<dbReference type="InterPro" id="IPR013097">
    <property type="entry name" value="Dabb"/>
</dbReference>
<feature type="domain" description="Stress-response A/B barrel" evidence="1">
    <location>
        <begin position="46"/>
        <end position="89"/>
    </location>
</feature>
<evidence type="ECO:0000313" key="3">
    <source>
        <dbReference type="Proteomes" id="UP001304970"/>
    </source>
</evidence>
<dbReference type="EMBL" id="CP131061">
    <property type="protein sequence ID" value="WNY27073.1"/>
    <property type="molecule type" value="Genomic_DNA"/>
</dbReference>
<reference evidence="2 3" key="1">
    <citation type="submission" date="2023-07" db="EMBL/GenBank/DDBJ databases">
        <title>Closed genome sequence of Methanosarcinaceae archaeon Am2.</title>
        <authorList>
            <person name="Poehlein A."/>
            <person name="Protasov E."/>
            <person name="Platt K."/>
            <person name="Reeh H."/>
            <person name="Daniel R."/>
            <person name="Brune A."/>
        </authorList>
    </citation>
    <scope>NUCLEOTIDE SEQUENCE [LARGE SCALE GENOMIC DNA]</scope>
    <source>
        <strain evidence="2 3">Am2</strain>
    </source>
</reference>
<evidence type="ECO:0000259" key="1">
    <source>
        <dbReference type="Pfam" id="PF07876"/>
    </source>
</evidence>
<dbReference type="Proteomes" id="UP001304970">
    <property type="component" value="Chromosome"/>
</dbReference>
<evidence type="ECO:0000313" key="2">
    <source>
        <dbReference type="EMBL" id="WNY27073.1"/>
    </source>
</evidence>
<dbReference type="Pfam" id="PF07876">
    <property type="entry name" value="Dabb"/>
    <property type="match status" value="1"/>
</dbReference>
<name>A0AA96V6K0_9EURY</name>
<gene>
    <name evidence="2" type="ORF">MsAm2_08590</name>
</gene>